<dbReference type="PROSITE" id="PS50305">
    <property type="entry name" value="SIRTUIN"/>
    <property type="match status" value="1"/>
</dbReference>
<feature type="binding site" evidence="7">
    <location>
        <position position="295"/>
    </location>
    <ligand>
        <name>Zn(2+)</name>
        <dbReference type="ChEBI" id="CHEBI:29105"/>
    </ligand>
</feature>
<dbReference type="OrthoDB" id="2919105at2759"/>
<evidence type="ECO:0000256" key="5">
    <source>
        <dbReference type="ARBA" id="ARBA00023027"/>
    </source>
</evidence>
<evidence type="ECO:0000256" key="4">
    <source>
        <dbReference type="ARBA" id="ARBA00022833"/>
    </source>
</evidence>
<evidence type="ECO:0000256" key="1">
    <source>
        <dbReference type="ARBA" id="ARBA00012928"/>
    </source>
</evidence>
<dbReference type="AlphaFoldDB" id="A0A9D4HS58"/>
<sequence length="422" mass="47658">MEALKTSLKCCLKDCSDSSALDQHVAVKTVLSIENGKSSLKSKFMVRWKTNGEAEFHKACWDQIYLLARARTKQGIISLTKEEKAMIKIAAESAEMFDSFQHIKHAAGTAASWIRDSNQLVVFTGAGISTSAGIGDYRGKAGKWTEEDQIHAMAAESKEPVSKKAKLDADAENDSTCDLEEGVPYEKLRPTYTHEALKKLHKDGYLKYVISQNGDGLHRLSGISAKDISELHGNVFIETCEKCKKIFERPYYVLDDESSQYYEEIEDFGKSHVKKKKYAKKCTLCGLSHRTGRRCDDKKCDGYLQDTIINFRDHLDESTLVKAEEMCRQCDVMLCLGTTLQVTPACDLVKNLTSRDRLIICNRQETPLDRQFQGPRANGCRVFGNCDVFIREMMGNLYQAADLAQWESERETRLAEYDISRA</sequence>
<dbReference type="GO" id="GO:0003714">
    <property type="term" value="F:transcription corepressor activity"/>
    <property type="evidence" value="ECO:0007669"/>
    <property type="project" value="TreeGrafter"/>
</dbReference>
<gene>
    <name evidence="9" type="ORF">DPMN_057194</name>
</gene>
<dbReference type="GO" id="GO:0070403">
    <property type="term" value="F:NAD+ binding"/>
    <property type="evidence" value="ECO:0007669"/>
    <property type="project" value="InterPro"/>
</dbReference>
<dbReference type="Pfam" id="PF02146">
    <property type="entry name" value="SIR2"/>
    <property type="match status" value="1"/>
</dbReference>
<feature type="binding site" evidence="7">
    <location>
        <position position="240"/>
    </location>
    <ligand>
        <name>Zn(2+)</name>
        <dbReference type="ChEBI" id="CHEBI:29105"/>
    </ligand>
</feature>
<evidence type="ECO:0000313" key="10">
    <source>
        <dbReference type="Proteomes" id="UP000828390"/>
    </source>
</evidence>
<dbReference type="EC" id="2.3.1.286" evidence="1"/>
<dbReference type="Gene3D" id="2.20.28.200">
    <property type="match status" value="1"/>
</dbReference>
<dbReference type="PANTHER" id="PTHR11085:SF12">
    <property type="entry name" value="NAD-DEPENDENT PROTEIN DEACYLASE SIRTUIN-6"/>
    <property type="match status" value="1"/>
</dbReference>
<dbReference type="SUPFAM" id="SSF52467">
    <property type="entry name" value="DHS-like NAD/FAD-binding domain"/>
    <property type="match status" value="1"/>
</dbReference>
<dbReference type="GO" id="GO:0000122">
    <property type="term" value="P:negative regulation of transcription by RNA polymerase II"/>
    <property type="evidence" value="ECO:0007669"/>
    <property type="project" value="TreeGrafter"/>
</dbReference>
<keyword evidence="4 7" id="KW-0862">Zinc</keyword>
<keyword evidence="3 7" id="KW-0479">Metal-binding</keyword>
<dbReference type="Gene3D" id="3.40.50.1220">
    <property type="entry name" value="TPP-binding domain"/>
    <property type="match status" value="1"/>
</dbReference>
<dbReference type="InterPro" id="IPR029035">
    <property type="entry name" value="DHS-like_NAD/FAD-binding_dom"/>
</dbReference>
<reference evidence="9" key="2">
    <citation type="submission" date="2020-11" db="EMBL/GenBank/DDBJ databases">
        <authorList>
            <person name="McCartney M.A."/>
            <person name="Auch B."/>
            <person name="Kono T."/>
            <person name="Mallez S."/>
            <person name="Becker A."/>
            <person name="Gohl D.M."/>
            <person name="Silverstein K.A.T."/>
            <person name="Koren S."/>
            <person name="Bechman K.B."/>
            <person name="Herman A."/>
            <person name="Abrahante J.E."/>
            <person name="Garbe J."/>
        </authorList>
    </citation>
    <scope>NUCLEOTIDE SEQUENCE</scope>
    <source>
        <strain evidence="9">Duluth1</strain>
        <tissue evidence="9">Whole animal</tissue>
    </source>
</reference>
<dbReference type="InterPro" id="IPR026590">
    <property type="entry name" value="Ssirtuin_cat_dom"/>
</dbReference>
<reference evidence="9" key="1">
    <citation type="journal article" date="2019" name="bioRxiv">
        <title>The Genome of the Zebra Mussel, Dreissena polymorpha: A Resource for Invasive Species Research.</title>
        <authorList>
            <person name="McCartney M.A."/>
            <person name="Auch B."/>
            <person name="Kono T."/>
            <person name="Mallez S."/>
            <person name="Zhang Y."/>
            <person name="Obille A."/>
            <person name="Becker A."/>
            <person name="Abrahante J.E."/>
            <person name="Garbe J."/>
            <person name="Badalamenti J.P."/>
            <person name="Herman A."/>
            <person name="Mangelson H."/>
            <person name="Liachko I."/>
            <person name="Sullivan S."/>
            <person name="Sone E.D."/>
            <person name="Koren S."/>
            <person name="Silverstein K.A.T."/>
            <person name="Beckman K.B."/>
            <person name="Gohl D.M."/>
        </authorList>
    </citation>
    <scope>NUCLEOTIDE SEQUENCE</scope>
    <source>
        <strain evidence="9">Duluth1</strain>
        <tissue evidence="9">Whole animal</tissue>
    </source>
</reference>
<proteinExistence type="inferred from homology"/>
<name>A0A9D4HS58_DREPO</name>
<feature type="active site" description="Proton acceptor" evidence="7">
    <location>
        <position position="232"/>
    </location>
</feature>
<evidence type="ECO:0000256" key="7">
    <source>
        <dbReference type="PROSITE-ProRule" id="PRU00236"/>
    </source>
</evidence>
<dbReference type="GO" id="GO:0005634">
    <property type="term" value="C:nucleus"/>
    <property type="evidence" value="ECO:0007669"/>
    <property type="project" value="TreeGrafter"/>
</dbReference>
<evidence type="ECO:0000256" key="6">
    <source>
        <dbReference type="ARBA" id="ARBA00038170"/>
    </source>
</evidence>
<evidence type="ECO:0000259" key="8">
    <source>
        <dbReference type="PROSITE" id="PS50305"/>
    </source>
</evidence>
<evidence type="ECO:0000313" key="9">
    <source>
        <dbReference type="EMBL" id="KAH3731187.1"/>
    </source>
</evidence>
<keyword evidence="10" id="KW-1185">Reference proteome</keyword>
<dbReference type="GO" id="GO:0046872">
    <property type="term" value="F:metal ion binding"/>
    <property type="evidence" value="ECO:0007669"/>
    <property type="project" value="UniProtKB-KW"/>
</dbReference>
<dbReference type="EMBL" id="JAIWYP010000012">
    <property type="protein sequence ID" value="KAH3731187.1"/>
    <property type="molecule type" value="Genomic_DNA"/>
</dbReference>
<evidence type="ECO:0000256" key="3">
    <source>
        <dbReference type="ARBA" id="ARBA00022723"/>
    </source>
</evidence>
<dbReference type="PANTHER" id="PTHR11085">
    <property type="entry name" value="NAD-DEPENDENT PROTEIN DEACYLASE SIRTUIN-5, MITOCHONDRIAL-RELATED"/>
    <property type="match status" value="1"/>
</dbReference>
<feature type="binding site" evidence="7">
    <location>
        <position position="300"/>
    </location>
    <ligand>
        <name>Zn(2+)</name>
        <dbReference type="ChEBI" id="CHEBI:29105"/>
    </ligand>
</feature>
<dbReference type="GO" id="GO:0017136">
    <property type="term" value="F:histone deacetylase activity, NAD-dependent"/>
    <property type="evidence" value="ECO:0007669"/>
    <property type="project" value="TreeGrafter"/>
</dbReference>
<accession>A0A9D4HS58</accession>
<comment type="caution">
    <text evidence="9">The sequence shown here is derived from an EMBL/GenBank/DDBJ whole genome shotgun (WGS) entry which is preliminary data.</text>
</comment>
<keyword evidence="2" id="KW-0808">Transferase</keyword>
<protein>
    <recommendedName>
        <fullName evidence="1">protein acetyllysine N-acetyltransferase</fullName>
        <ecNumber evidence="1">2.3.1.286</ecNumber>
    </recommendedName>
</protein>
<evidence type="ECO:0000256" key="2">
    <source>
        <dbReference type="ARBA" id="ARBA00022679"/>
    </source>
</evidence>
<comment type="similarity">
    <text evidence="6">Belongs to the sirtuin family. Class IV subfamily.</text>
</comment>
<feature type="domain" description="Deacetylase sirtuin-type" evidence="8">
    <location>
        <begin position="96"/>
        <end position="400"/>
    </location>
</feature>
<dbReference type="Proteomes" id="UP000828390">
    <property type="component" value="Unassembled WGS sequence"/>
</dbReference>
<keyword evidence="5" id="KW-0520">NAD</keyword>
<dbReference type="InterPro" id="IPR003000">
    <property type="entry name" value="Sirtuin"/>
</dbReference>
<dbReference type="InterPro" id="IPR050134">
    <property type="entry name" value="NAD-dep_sirtuin_deacylases"/>
</dbReference>
<organism evidence="9 10">
    <name type="scientific">Dreissena polymorpha</name>
    <name type="common">Zebra mussel</name>
    <name type="synonym">Mytilus polymorpha</name>
    <dbReference type="NCBI Taxonomy" id="45954"/>
    <lineage>
        <taxon>Eukaryota</taxon>
        <taxon>Metazoa</taxon>
        <taxon>Spiralia</taxon>
        <taxon>Lophotrochozoa</taxon>
        <taxon>Mollusca</taxon>
        <taxon>Bivalvia</taxon>
        <taxon>Autobranchia</taxon>
        <taxon>Heteroconchia</taxon>
        <taxon>Euheterodonta</taxon>
        <taxon>Imparidentia</taxon>
        <taxon>Neoheterodontei</taxon>
        <taxon>Myida</taxon>
        <taxon>Dreissenoidea</taxon>
        <taxon>Dreissenidae</taxon>
        <taxon>Dreissena</taxon>
    </lineage>
</organism>
<feature type="binding site" evidence="7">
    <location>
        <position position="243"/>
    </location>
    <ligand>
        <name>Zn(2+)</name>
        <dbReference type="ChEBI" id="CHEBI:29105"/>
    </ligand>
</feature>